<evidence type="ECO:0000256" key="1">
    <source>
        <dbReference type="ARBA" id="ARBA00005437"/>
    </source>
</evidence>
<protein>
    <submittedName>
        <fullName evidence="2">Uncharacterized protein</fullName>
    </submittedName>
</protein>
<evidence type="ECO:0000313" key="3">
    <source>
        <dbReference type="Proteomes" id="UP001443914"/>
    </source>
</evidence>
<comment type="similarity">
    <text evidence="1">Belongs to the LOR family.</text>
</comment>
<dbReference type="InterPro" id="IPR007612">
    <property type="entry name" value="LOR"/>
</dbReference>
<dbReference type="Pfam" id="PF04525">
    <property type="entry name" value="LOR"/>
    <property type="match status" value="1"/>
</dbReference>
<dbReference type="Gene3D" id="2.40.160.200">
    <property type="entry name" value="LURP1-related"/>
    <property type="match status" value="1"/>
</dbReference>
<sequence length="218" mass="24817">MTKIINRVHNTLTNKMVIVDEKYCNNNEEIELTVHKKSMFSEGDSFIVYDPNGDIIFRVDFYGLMKPHCLILLDNFGNPLLTLLPKRPTLHHRLEGYLGDKSEDQEPIMSIWKSSMIGRSGMLMVEVYDKTTHSTTEYNIDGCYKDRNCTVFEVQSDASRRHVAQIRRKVEPTRNTVLSRDVFSLTIQPGVDAAFAMGLVLALDHIDAHDVALPTSTI</sequence>
<gene>
    <name evidence="2" type="ORF">RND81_06G211300</name>
</gene>
<organism evidence="2 3">
    <name type="scientific">Saponaria officinalis</name>
    <name type="common">Common soapwort</name>
    <name type="synonym">Lychnis saponaria</name>
    <dbReference type="NCBI Taxonomy" id="3572"/>
    <lineage>
        <taxon>Eukaryota</taxon>
        <taxon>Viridiplantae</taxon>
        <taxon>Streptophyta</taxon>
        <taxon>Embryophyta</taxon>
        <taxon>Tracheophyta</taxon>
        <taxon>Spermatophyta</taxon>
        <taxon>Magnoliopsida</taxon>
        <taxon>eudicotyledons</taxon>
        <taxon>Gunneridae</taxon>
        <taxon>Pentapetalae</taxon>
        <taxon>Caryophyllales</taxon>
        <taxon>Caryophyllaceae</taxon>
        <taxon>Caryophylleae</taxon>
        <taxon>Saponaria</taxon>
    </lineage>
</organism>
<comment type="caution">
    <text evidence="2">The sequence shown here is derived from an EMBL/GenBank/DDBJ whole genome shotgun (WGS) entry which is preliminary data.</text>
</comment>
<reference evidence="2" key="1">
    <citation type="submission" date="2024-03" db="EMBL/GenBank/DDBJ databases">
        <title>WGS assembly of Saponaria officinalis var. Norfolk2.</title>
        <authorList>
            <person name="Jenkins J."/>
            <person name="Shu S."/>
            <person name="Grimwood J."/>
            <person name="Barry K."/>
            <person name="Goodstein D."/>
            <person name="Schmutz J."/>
            <person name="Leebens-Mack J."/>
            <person name="Osbourn A."/>
        </authorList>
    </citation>
    <scope>NUCLEOTIDE SEQUENCE [LARGE SCALE GENOMIC DNA]</scope>
    <source>
        <strain evidence="2">JIC</strain>
    </source>
</reference>
<dbReference type="Proteomes" id="UP001443914">
    <property type="component" value="Unassembled WGS sequence"/>
</dbReference>
<dbReference type="InterPro" id="IPR038595">
    <property type="entry name" value="LOR_sf"/>
</dbReference>
<accession>A0AAW1KE99</accession>
<name>A0AAW1KE99_SAPOF</name>
<dbReference type="InterPro" id="IPR025659">
    <property type="entry name" value="Tubby-like_C"/>
</dbReference>
<dbReference type="SUPFAM" id="SSF54518">
    <property type="entry name" value="Tubby C-terminal domain-like"/>
    <property type="match status" value="1"/>
</dbReference>
<dbReference type="PANTHER" id="PTHR31087:SF60">
    <property type="entry name" value="PROTEIN LURP-ONE-RELATED 5"/>
    <property type="match status" value="1"/>
</dbReference>
<evidence type="ECO:0000313" key="2">
    <source>
        <dbReference type="EMBL" id="KAK9716099.1"/>
    </source>
</evidence>
<keyword evidence="3" id="KW-1185">Reference proteome</keyword>
<proteinExistence type="inferred from homology"/>
<dbReference type="AlphaFoldDB" id="A0AAW1KE99"/>
<dbReference type="PANTHER" id="PTHR31087">
    <property type="match status" value="1"/>
</dbReference>
<dbReference type="EMBL" id="JBDFQZ010000006">
    <property type="protein sequence ID" value="KAK9716099.1"/>
    <property type="molecule type" value="Genomic_DNA"/>
</dbReference>